<evidence type="ECO:0000313" key="3">
    <source>
        <dbReference type="Proteomes" id="UP000503088"/>
    </source>
</evidence>
<dbReference type="EMBL" id="CP048104">
    <property type="protein sequence ID" value="QKG84408.1"/>
    <property type="molecule type" value="Genomic_DNA"/>
</dbReference>
<dbReference type="InterPro" id="IPR013216">
    <property type="entry name" value="Methyltransf_11"/>
</dbReference>
<sequence length="204" mass="23798">MNNQTNRLFYRRLAPYYDYVIGNRWFSRVRRRLFSLVSFQPEDRVLLAGVGTGLDIPYIPPEVHLTGIDITPNMLDKARLKAKNRPLNLLPMNAESLSFPDDSFHYVGLNLILSVVEHPDLALSEAIRVLKPEGKLLVFDKFLPSHQETTWKRRILNHLTRRMGTDITRSWEDLSQGLPLETVVDETHLFHYRLLILKKKKISH</sequence>
<keyword evidence="3" id="KW-1185">Reference proteome</keyword>
<dbReference type="InterPro" id="IPR029063">
    <property type="entry name" value="SAM-dependent_MTases_sf"/>
</dbReference>
<protein>
    <submittedName>
        <fullName evidence="2">Methyltransferase domain-containing protein</fullName>
    </submittedName>
</protein>
<dbReference type="InterPro" id="IPR050508">
    <property type="entry name" value="Methyltransf_Superfamily"/>
</dbReference>
<dbReference type="Proteomes" id="UP000503088">
    <property type="component" value="Chromosome"/>
</dbReference>
<dbReference type="GO" id="GO:0032259">
    <property type="term" value="P:methylation"/>
    <property type="evidence" value="ECO:0007669"/>
    <property type="project" value="UniProtKB-KW"/>
</dbReference>
<name>A0A7D3XRP1_9BACL</name>
<accession>A0A7D3XRP1</accession>
<keyword evidence="2" id="KW-0489">Methyltransferase</keyword>
<evidence type="ECO:0000259" key="1">
    <source>
        <dbReference type="Pfam" id="PF08241"/>
    </source>
</evidence>
<proteinExistence type="predicted"/>
<dbReference type="Gene3D" id="3.40.50.150">
    <property type="entry name" value="Vaccinia Virus protein VP39"/>
    <property type="match status" value="1"/>
</dbReference>
<reference evidence="2 3" key="1">
    <citation type="submission" date="2020-01" db="EMBL/GenBank/DDBJ databases">
        <authorList>
            <person name="Gulvik C.A."/>
            <person name="Batra D.G."/>
        </authorList>
    </citation>
    <scope>NUCLEOTIDE SEQUENCE [LARGE SCALE GENOMIC DNA]</scope>
    <source>
        <strain evidence="2 3">W9323</strain>
    </source>
</reference>
<dbReference type="AlphaFoldDB" id="A0A7D3XRP1"/>
<dbReference type="PANTHER" id="PTHR42912">
    <property type="entry name" value="METHYLTRANSFERASE"/>
    <property type="match status" value="1"/>
</dbReference>
<dbReference type="CDD" id="cd02440">
    <property type="entry name" value="AdoMet_MTases"/>
    <property type="match status" value="1"/>
</dbReference>
<dbReference type="PANTHER" id="PTHR42912:SF93">
    <property type="entry name" value="N6-ADENOSINE-METHYLTRANSFERASE TMT1A"/>
    <property type="match status" value="1"/>
</dbReference>
<organism evidence="2 3">
    <name type="scientific">Kroppenstedtia pulmonis</name>
    <dbReference type="NCBI Taxonomy" id="1380685"/>
    <lineage>
        <taxon>Bacteria</taxon>
        <taxon>Bacillati</taxon>
        <taxon>Bacillota</taxon>
        <taxon>Bacilli</taxon>
        <taxon>Bacillales</taxon>
        <taxon>Thermoactinomycetaceae</taxon>
        <taxon>Kroppenstedtia</taxon>
    </lineage>
</organism>
<dbReference type="RefSeq" id="WP_173222072.1">
    <property type="nucleotide sequence ID" value="NZ_CP048104.1"/>
</dbReference>
<dbReference type="GO" id="GO:0008757">
    <property type="term" value="F:S-adenosylmethionine-dependent methyltransferase activity"/>
    <property type="evidence" value="ECO:0007669"/>
    <property type="project" value="InterPro"/>
</dbReference>
<keyword evidence="2" id="KW-0808">Transferase</keyword>
<feature type="domain" description="Methyltransferase type 11" evidence="1">
    <location>
        <begin position="48"/>
        <end position="138"/>
    </location>
</feature>
<dbReference type="Pfam" id="PF08241">
    <property type="entry name" value="Methyltransf_11"/>
    <property type="match status" value="1"/>
</dbReference>
<evidence type="ECO:0000313" key="2">
    <source>
        <dbReference type="EMBL" id="QKG84408.1"/>
    </source>
</evidence>
<gene>
    <name evidence="2" type="ORF">GXN76_07890</name>
</gene>
<dbReference type="KEGG" id="kpul:GXN76_07890"/>
<dbReference type="SUPFAM" id="SSF53335">
    <property type="entry name" value="S-adenosyl-L-methionine-dependent methyltransferases"/>
    <property type="match status" value="1"/>
</dbReference>